<reference evidence="1 2" key="1">
    <citation type="submission" date="2021-01" db="EMBL/GenBank/DDBJ databases">
        <title>Chromosome-level genome assembly of a human fungal pathogen reveals clustering of transcriptionally co-regulated genes.</title>
        <authorList>
            <person name="Voorhies M."/>
            <person name="Cohen S."/>
            <person name="Shea T.P."/>
            <person name="Petrus S."/>
            <person name="Munoz J.F."/>
            <person name="Poplawski S."/>
            <person name="Goldman W.E."/>
            <person name="Michael T."/>
            <person name="Cuomo C.A."/>
            <person name="Sil A."/>
            <person name="Beyhan S."/>
        </authorList>
    </citation>
    <scope>NUCLEOTIDE SEQUENCE [LARGE SCALE GENOMIC DNA]</scope>
    <source>
        <strain evidence="1 2">G184AR</strain>
    </source>
</reference>
<dbReference type="EMBL" id="JAEVHI010000006">
    <property type="protein sequence ID" value="KAG5288474.1"/>
    <property type="molecule type" value="Genomic_DNA"/>
</dbReference>
<dbReference type="AlphaFoldDB" id="A0A8H7Y9R1"/>
<accession>A0A8H7Y9R1</accession>
<protein>
    <submittedName>
        <fullName evidence="1">Uncharacterized protein</fullName>
    </submittedName>
</protein>
<organism evidence="1 2">
    <name type="scientific">Ajellomyces capsulatus</name>
    <name type="common">Darling's disease fungus</name>
    <name type="synonym">Histoplasma capsulatum</name>
    <dbReference type="NCBI Taxonomy" id="5037"/>
    <lineage>
        <taxon>Eukaryota</taxon>
        <taxon>Fungi</taxon>
        <taxon>Dikarya</taxon>
        <taxon>Ascomycota</taxon>
        <taxon>Pezizomycotina</taxon>
        <taxon>Eurotiomycetes</taxon>
        <taxon>Eurotiomycetidae</taxon>
        <taxon>Onygenales</taxon>
        <taxon>Ajellomycetaceae</taxon>
        <taxon>Histoplasma</taxon>
    </lineage>
</organism>
<evidence type="ECO:0000313" key="2">
    <source>
        <dbReference type="Proteomes" id="UP000670092"/>
    </source>
</evidence>
<sequence>MGLLSRMSSKCVFLPVSSRHSTTNPPIPTALIYTYIYIYLKGKPGIFTDLFLSIEDNSPLAHARDSLDALQ</sequence>
<evidence type="ECO:0000313" key="1">
    <source>
        <dbReference type="EMBL" id="KAG5288474.1"/>
    </source>
</evidence>
<gene>
    <name evidence="1" type="ORF">I7I52_11977</name>
</gene>
<name>A0A8H7Y9R1_AJECA</name>
<comment type="caution">
    <text evidence="1">The sequence shown here is derived from an EMBL/GenBank/DDBJ whole genome shotgun (WGS) entry which is preliminary data.</text>
</comment>
<dbReference type="Proteomes" id="UP000670092">
    <property type="component" value="Unassembled WGS sequence"/>
</dbReference>
<proteinExistence type="predicted"/>
<dbReference type="VEuPathDB" id="FungiDB:I7I52_11977"/>